<feature type="domain" description="Acyltransferase 3" evidence="2">
    <location>
        <begin position="4"/>
        <end position="316"/>
    </location>
</feature>
<keyword evidence="1" id="KW-0472">Membrane</keyword>
<comment type="caution">
    <text evidence="3">The sequence shown here is derived from an EMBL/GenBank/DDBJ whole genome shotgun (WGS) entry which is preliminary data.</text>
</comment>
<dbReference type="AlphaFoldDB" id="A0A9X4JNL7"/>
<protein>
    <submittedName>
        <fullName evidence="3">Acyltransferase</fullName>
    </submittedName>
</protein>
<feature type="transmembrane region" description="Helical" evidence="1">
    <location>
        <begin position="299"/>
        <end position="318"/>
    </location>
</feature>
<proteinExistence type="predicted"/>
<evidence type="ECO:0000313" key="4">
    <source>
        <dbReference type="Proteomes" id="UP001147005"/>
    </source>
</evidence>
<feature type="transmembrane region" description="Helical" evidence="1">
    <location>
        <begin position="266"/>
        <end position="287"/>
    </location>
</feature>
<keyword evidence="3" id="KW-0012">Acyltransferase</keyword>
<evidence type="ECO:0000313" key="3">
    <source>
        <dbReference type="EMBL" id="MDE9619638.1"/>
    </source>
</evidence>
<name>A0A9X4JNL7_9ENTR</name>
<keyword evidence="1" id="KW-1133">Transmembrane helix</keyword>
<feature type="transmembrane region" description="Helical" evidence="1">
    <location>
        <begin position="238"/>
        <end position="254"/>
    </location>
</feature>
<feature type="transmembrane region" description="Helical" evidence="1">
    <location>
        <begin position="70"/>
        <end position="90"/>
    </location>
</feature>
<organism evidence="3 4">
    <name type="scientific">Citrobacter portucalensis</name>
    <dbReference type="NCBI Taxonomy" id="1639133"/>
    <lineage>
        <taxon>Bacteria</taxon>
        <taxon>Pseudomonadati</taxon>
        <taxon>Pseudomonadota</taxon>
        <taxon>Gammaproteobacteria</taxon>
        <taxon>Enterobacterales</taxon>
        <taxon>Enterobacteriaceae</taxon>
        <taxon>Citrobacter</taxon>
        <taxon>Citrobacter freundii complex</taxon>
    </lineage>
</organism>
<evidence type="ECO:0000259" key="2">
    <source>
        <dbReference type="Pfam" id="PF01757"/>
    </source>
</evidence>
<sequence>MRIDKIDFLRFLGLSLIILAHVQPPLWLSQLRNFDVPLMFMVMGMSFYITKQRHQSKLDYTISRFRRLVIPTWIFLALFFTVNESIALILNLKGFTYNPIDIARAFALSLGFGYVWVIRLFFIISVIAILLPPQIYNIKFYLLLPLFVIVMLINSHLKQTYMEIDTLNNIALMGGYISNAIPYMFTFIIGYKLIETQKRQALYIAVMSALLFATIAAYSIVTSGLFNPTQSDKYPPGIYYMSYALFMSTAIYLASEKIVNILRSTFVWNFIGFVSQNSIWTYLWHIPFIFMCLKIKTNFLISYVITFVGAVTIVYIQVKIVKLIIGKIHNKSTIKIISSIFTG</sequence>
<feature type="transmembrane region" description="Helical" evidence="1">
    <location>
        <begin position="201"/>
        <end position="226"/>
    </location>
</feature>
<dbReference type="InterPro" id="IPR002656">
    <property type="entry name" value="Acyl_transf_3_dom"/>
</dbReference>
<dbReference type="GO" id="GO:0016747">
    <property type="term" value="F:acyltransferase activity, transferring groups other than amino-acyl groups"/>
    <property type="evidence" value="ECO:0007669"/>
    <property type="project" value="InterPro"/>
</dbReference>
<dbReference type="Proteomes" id="UP001147005">
    <property type="component" value="Unassembled WGS sequence"/>
</dbReference>
<feature type="transmembrane region" description="Helical" evidence="1">
    <location>
        <begin position="169"/>
        <end position="189"/>
    </location>
</feature>
<evidence type="ECO:0000256" key="1">
    <source>
        <dbReference type="SAM" id="Phobius"/>
    </source>
</evidence>
<feature type="transmembrane region" description="Helical" evidence="1">
    <location>
        <begin position="138"/>
        <end position="157"/>
    </location>
</feature>
<keyword evidence="1" id="KW-0812">Transmembrane</keyword>
<dbReference type="EMBL" id="JAKIHW010000019">
    <property type="protein sequence ID" value="MDE9619638.1"/>
    <property type="molecule type" value="Genomic_DNA"/>
</dbReference>
<keyword evidence="3" id="KW-0808">Transferase</keyword>
<reference evidence="3" key="1">
    <citation type="submission" date="2022-01" db="EMBL/GenBank/DDBJ databases">
        <title>Genetic Characterization of Carbapenem-resistant Citrobacter spp. from China: a multicenter study.</title>
        <authorList>
            <person name="Ye L."/>
        </authorList>
    </citation>
    <scope>NUCLEOTIDE SEQUENCE</scope>
    <source>
        <strain evidence="3">IR5432</strain>
    </source>
</reference>
<accession>A0A9X4JNL7</accession>
<dbReference type="Pfam" id="PF01757">
    <property type="entry name" value="Acyl_transf_3"/>
    <property type="match status" value="1"/>
</dbReference>
<feature type="transmembrane region" description="Helical" evidence="1">
    <location>
        <begin position="102"/>
        <end position="131"/>
    </location>
</feature>
<dbReference type="RefSeq" id="WP_275398204.1">
    <property type="nucleotide sequence ID" value="NZ_JAKIHW010000019.1"/>
</dbReference>
<gene>
    <name evidence="3" type="ORF">L2111_16395</name>
</gene>